<feature type="non-terminal residue" evidence="1">
    <location>
        <position position="1"/>
    </location>
</feature>
<accession>A0AAV5TP20</accession>
<organism evidence="1 2">
    <name type="scientific">Pristionchus entomophagus</name>
    <dbReference type="NCBI Taxonomy" id="358040"/>
    <lineage>
        <taxon>Eukaryota</taxon>
        <taxon>Metazoa</taxon>
        <taxon>Ecdysozoa</taxon>
        <taxon>Nematoda</taxon>
        <taxon>Chromadorea</taxon>
        <taxon>Rhabditida</taxon>
        <taxon>Rhabditina</taxon>
        <taxon>Diplogasteromorpha</taxon>
        <taxon>Diplogasteroidea</taxon>
        <taxon>Neodiplogasteridae</taxon>
        <taxon>Pristionchus</taxon>
    </lineage>
</organism>
<dbReference type="Proteomes" id="UP001432027">
    <property type="component" value="Unassembled WGS sequence"/>
</dbReference>
<comment type="caution">
    <text evidence="1">The sequence shown here is derived from an EMBL/GenBank/DDBJ whole genome shotgun (WGS) entry which is preliminary data.</text>
</comment>
<dbReference type="AlphaFoldDB" id="A0AAV5TP20"/>
<evidence type="ECO:0000313" key="1">
    <source>
        <dbReference type="EMBL" id="GMS96051.1"/>
    </source>
</evidence>
<name>A0AAV5TP20_9BILA</name>
<keyword evidence="2" id="KW-1185">Reference proteome</keyword>
<sequence>LSCFPFTVTSPLTNDSVIFVILLLSERESHSRSDLKSCGHWGVIERDSTSRDTHICNWSVDSSTTIPSSISSIDSLSRGSFPLTRYQRQP</sequence>
<dbReference type="EMBL" id="BTSX01000004">
    <property type="protein sequence ID" value="GMS96051.1"/>
    <property type="molecule type" value="Genomic_DNA"/>
</dbReference>
<proteinExistence type="predicted"/>
<protein>
    <submittedName>
        <fullName evidence="1">Uncharacterized protein</fullName>
    </submittedName>
</protein>
<gene>
    <name evidence="1" type="ORF">PENTCL1PPCAC_18226</name>
</gene>
<reference evidence="1" key="1">
    <citation type="submission" date="2023-10" db="EMBL/GenBank/DDBJ databases">
        <title>Genome assembly of Pristionchus species.</title>
        <authorList>
            <person name="Yoshida K."/>
            <person name="Sommer R.J."/>
        </authorList>
    </citation>
    <scope>NUCLEOTIDE SEQUENCE</scope>
    <source>
        <strain evidence="1">RS0144</strain>
    </source>
</reference>
<evidence type="ECO:0000313" key="2">
    <source>
        <dbReference type="Proteomes" id="UP001432027"/>
    </source>
</evidence>